<accession>A0A2R8APC7</accession>
<dbReference type="Pfam" id="PF03960">
    <property type="entry name" value="ArsC"/>
    <property type="match status" value="1"/>
</dbReference>
<dbReference type="InterPro" id="IPR036249">
    <property type="entry name" value="Thioredoxin-like_sf"/>
</dbReference>
<dbReference type="AlphaFoldDB" id="A0A2R8APC7"/>
<dbReference type="RefSeq" id="WP_108885183.1">
    <property type="nucleotide sequence ID" value="NZ_OMOJ01000001.1"/>
</dbReference>
<dbReference type="PANTHER" id="PTHR30041:SF4">
    <property type="entry name" value="ARSENATE REDUCTASE"/>
    <property type="match status" value="1"/>
</dbReference>
<proteinExistence type="inferred from homology"/>
<dbReference type="Proteomes" id="UP000244904">
    <property type="component" value="Unassembled WGS sequence"/>
</dbReference>
<comment type="similarity">
    <text evidence="1 3 4">Belongs to the ArsC family.</text>
</comment>
<reference evidence="6" key="1">
    <citation type="submission" date="2018-03" db="EMBL/GenBank/DDBJ databases">
        <authorList>
            <person name="Rodrigo-Torres L."/>
            <person name="Arahal R. D."/>
            <person name="Lucena T."/>
        </authorList>
    </citation>
    <scope>NUCLEOTIDE SEQUENCE [LARGE SCALE GENOMIC DNA]</scope>
    <source>
        <strain evidence="6">CECT 8871</strain>
    </source>
</reference>
<name>A0A2R8APC7_9RHOB</name>
<organism evidence="5 6">
    <name type="scientific">Pseudoprimorskyibacter insulae</name>
    <dbReference type="NCBI Taxonomy" id="1695997"/>
    <lineage>
        <taxon>Bacteria</taxon>
        <taxon>Pseudomonadati</taxon>
        <taxon>Pseudomonadota</taxon>
        <taxon>Alphaproteobacteria</taxon>
        <taxon>Rhodobacterales</taxon>
        <taxon>Paracoccaceae</taxon>
        <taxon>Pseudoprimorskyibacter</taxon>
    </lineage>
</organism>
<evidence type="ECO:0000313" key="6">
    <source>
        <dbReference type="Proteomes" id="UP000244904"/>
    </source>
</evidence>
<evidence type="ECO:0000256" key="1">
    <source>
        <dbReference type="ARBA" id="ARBA00007198"/>
    </source>
</evidence>
<dbReference type="SUPFAM" id="SSF52833">
    <property type="entry name" value="Thioredoxin-like"/>
    <property type="match status" value="1"/>
</dbReference>
<keyword evidence="2 4" id="KW-0560">Oxidoreductase</keyword>
<dbReference type="PANTHER" id="PTHR30041">
    <property type="entry name" value="ARSENATE REDUCTASE"/>
    <property type="match status" value="1"/>
</dbReference>
<evidence type="ECO:0000256" key="4">
    <source>
        <dbReference type="RuleBase" id="RU362029"/>
    </source>
</evidence>
<dbReference type="PROSITE" id="PS51353">
    <property type="entry name" value="ARSC"/>
    <property type="match status" value="1"/>
</dbReference>
<dbReference type="GO" id="GO:0008794">
    <property type="term" value="F:arsenate reductase (glutaredoxin) activity"/>
    <property type="evidence" value="ECO:0007669"/>
    <property type="project" value="UniProtKB-UniRule"/>
</dbReference>
<dbReference type="EC" id="1.20.4.1" evidence="4"/>
<dbReference type="Gene3D" id="3.40.30.10">
    <property type="entry name" value="Glutaredoxin"/>
    <property type="match status" value="1"/>
</dbReference>
<comment type="catalytic activity">
    <reaction evidence="4">
        <text>[glutaredoxin]-dithiol + arsenate + glutathione + H(+) = glutathionyl-S-S-[glutaredoxin] + arsenite + H2O</text>
        <dbReference type="Rhea" id="RHEA:22016"/>
        <dbReference type="Rhea" id="RHEA-COMP:10729"/>
        <dbReference type="Rhea" id="RHEA-COMP:17668"/>
        <dbReference type="ChEBI" id="CHEBI:15377"/>
        <dbReference type="ChEBI" id="CHEBI:15378"/>
        <dbReference type="ChEBI" id="CHEBI:29242"/>
        <dbReference type="ChEBI" id="CHEBI:29950"/>
        <dbReference type="ChEBI" id="CHEBI:48597"/>
        <dbReference type="ChEBI" id="CHEBI:57925"/>
        <dbReference type="ChEBI" id="CHEBI:146199"/>
        <dbReference type="EC" id="1.20.4.1"/>
    </reaction>
</comment>
<dbReference type="InterPro" id="IPR006659">
    <property type="entry name" value="Arsenate_reductase"/>
</dbReference>
<sequence length="113" mass="12529">MITIWHNPRCSKSREALAILQDAGVDITERRYLEDAPSLEELKAAREALGIPVIEMVRVKEALFKVLGLSRDMGDDALLKALAANPKLIERPVVFTAEGAVIGRPPERVRDIL</sequence>
<dbReference type="CDD" id="cd03034">
    <property type="entry name" value="ArsC_ArsC"/>
    <property type="match status" value="1"/>
</dbReference>
<dbReference type="EMBL" id="OMOJ01000001">
    <property type="protein sequence ID" value="SPF77912.1"/>
    <property type="molecule type" value="Genomic_DNA"/>
</dbReference>
<keyword evidence="6" id="KW-1185">Reference proteome</keyword>
<evidence type="ECO:0000256" key="3">
    <source>
        <dbReference type="PROSITE-ProRule" id="PRU01282"/>
    </source>
</evidence>
<protein>
    <recommendedName>
        <fullName evidence="4">Arsenate reductase</fullName>
        <ecNumber evidence="4">1.20.4.1</ecNumber>
    </recommendedName>
</protein>
<evidence type="ECO:0000313" key="5">
    <source>
        <dbReference type="EMBL" id="SPF77912.1"/>
    </source>
</evidence>
<gene>
    <name evidence="5" type="primary">arsC_1</name>
    <name evidence="5" type="ORF">PRI8871_00499</name>
</gene>
<dbReference type="OrthoDB" id="9790554at2"/>
<dbReference type="NCBIfam" id="TIGR00014">
    <property type="entry name" value="arsC"/>
    <property type="match status" value="1"/>
</dbReference>
<evidence type="ECO:0000256" key="2">
    <source>
        <dbReference type="ARBA" id="ARBA00023002"/>
    </source>
</evidence>
<dbReference type="InterPro" id="IPR006660">
    <property type="entry name" value="Arsenate_reductase-like"/>
</dbReference>